<accession>A0A1T4WLE6</accession>
<dbReference type="GO" id="GO:0003700">
    <property type="term" value="F:DNA-binding transcription factor activity"/>
    <property type="evidence" value="ECO:0007669"/>
    <property type="project" value="InterPro"/>
</dbReference>
<keyword evidence="3" id="KW-0804">Transcription</keyword>
<evidence type="ECO:0000313" key="6">
    <source>
        <dbReference type="Proteomes" id="UP000190105"/>
    </source>
</evidence>
<gene>
    <name evidence="5" type="ORF">SAMN05443428_102100</name>
</gene>
<dbReference type="RefSeq" id="WP_078695401.1">
    <property type="nucleotide sequence ID" value="NZ_FUYH01000002.1"/>
</dbReference>
<organism evidence="5 6">
    <name type="scientific">Caloramator quimbayensis</name>
    <dbReference type="NCBI Taxonomy" id="1147123"/>
    <lineage>
        <taxon>Bacteria</taxon>
        <taxon>Bacillati</taxon>
        <taxon>Bacillota</taxon>
        <taxon>Clostridia</taxon>
        <taxon>Eubacteriales</taxon>
        <taxon>Clostridiaceae</taxon>
        <taxon>Caloramator</taxon>
    </lineage>
</organism>
<keyword evidence="6" id="KW-1185">Reference proteome</keyword>
<dbReference type="Pfam" id="PF00392">
    <property type="entry name" value="GntR"/>
    <property type="match status" value="1"/>
</dbReference>
<proteinExistence type="predicted"/>
<dbReference type="PROSITE" id="PS50949">
    <property type="entry name" value="HTH_GNTR"/>
    <property type="match status" value="1"/>
</dbReference>
<dbReference type="InterPro" id="IPR036388">
    <property type="entry name" value="WH-like_DNA-bd_sf"/>
</dbReference>
<evidence type="ECO:0000313" key="5">
    <source>
        <dbReference type="EMBL" id="SKA78176.1"/>
    </source>
</evidence>
<dbReference type="OrthoDB" id="9801546at2"/>
<dbReference type="InterPro" id="IPR036390">
    <property type="entry name" value="WH_DNA-bd_sf"/>
</dbReference>
<dbReference type="CDD" id="cd07377">
    <property type="entry name" value="WHTH_GntR"/>
    <property type="match status" value="1"/>
</dbReference>
<dbReference type="STRING" id="1147123.SAMN05443428_102100"/>
<reference evidence="6" key="1">
    <citation type="submission" date="2017-02" db="EMBL/GenBank/DDBJ databases">
        <authorList>
            <person name="Varghese N."/>
            <person name="Submissions S."/>
        </authorList>
    </citation>
    <scope>NUCLEOTIDE SEQUENCE [LARGE SCALE GENOMIC DNA]</scope>
    <source>
        <strain evidence="6">USBA 833</strain>
    </source>
</reference>
<dbReference type="PANTHER" id="PTHR38445">
    <property type="entry name" value="HTH-TYPE TRANSCRIPTIONAL REPRESSOR YTRA"/>
    <property type="match status" value="1"/>
</dbReference>
<dbReference type="PANTHER" id="PTHR38445:SF7">
    <property type="entry name" value="GNTR-FAMILY TRANSCRIPTIONAL REGULATOR"/>
    <property type="match status" value="1"/>
</dbReference>
<dbReference type="SMART" id="SM00345">
    <property type="entry name" value="HTH_GNTR"/>
    <property type="match status" value="1"/>
</dbReference>
<feature type="domain" description="HTH gntR-type" evidence="4">
    <location>
        <begin position="11"/>
        <end position="79"/>
    </location>
</feature>
<evidence type="ECO:0000256" key="2">
    <source>
        <dbReference type="ARBA" id="ARBA00023125"/>
    </source>
</evidence>
<dbReference type="AlphaFoldDB" id="A0A1T4WLE6"/>
<protein>
    <submittedName>
        <fullName evidence="5">Transcriptional regulator, GntR family</fullName>
    </submittedName>
</protein>
<evidence type="ECO:0000259" key="4">
    <source>
        <dbReference type="PROSITE" id="PS50949"/>
    </source>
</evidence>
<sequence length="124" mass="13836">MNIIISNSSEEPIYEQIVKQIKAAIINGEVNALESLPSIRNLAKELQISVITTKRAYDELEKEGFIVTVPGKGTFVAAQNDELLKESRLKIVEEKLYGAVSAAKTAKLSLDELKEMLEILYREV</sequence>
<evidence type="ECO:0000256" key="3">
    <source>
        <dbReference type="ARBA" id="ARBA00023163"/>
    </source>
</evidence>
<dbReference type="Gene3D" id="1.10.10.10">
    <property type="entry name" value="Winged helix-like DNA-binding domain superfamily/Winged helix DNA-binding domain"/>
    <property type="match status" value="1"/>
</dbReference>
<dbReference type="Proteomes" id="UP000190105">
    <property type="component" value="Unassembled WGS sequence"/>
</dbReference>
<evidence type="ECO:0000256" key="1">
    <source>
        <dbReference type="ARBA" id="ARBA00023015"/>
    </source>
</evidence>
<dbReference type="GO" id="GO:0003677">
    <property type="term" value="F:DNA binding"/>
    <property type="evidence" value="ECO:0007669"/>
    <property type="project" value="UniProtKB-KW"/>
</dbReference>
<dbReference type="SUPFAM" id="SSF46785">
    <property type="entry name" value="Winged helix' DNA-binding domain"/>
    <property type="match status" value="1"/>
</dbReference>
<dbReference type="EMBL" id="FUYH01000002">
    <property type="protein sequence ID" value="SKA78176.1"/>
    <property type="molecule type" value="Genomic_DNA"/>
</dbReference>
<dbReference type="InterPro" id="IPR000524">
    <property type="entry name" value="Tscrpt_reg_HTH_GntR"/>
</dbReference>
<name>A0A1T4WLE6_9CLOT</name>
<keyword evidence="1" id="KW-0805">Transcription regulation</keyword>
<keyword evidence="2" id="KW-0238">DNA-binding</keyword>